<reference evidence="3" key="1">
    <citation type="journal article" date="2019" name="Int. J. Syst. Evol. Microbiol.">
        <title>The Global Catalogue of Microorganisms (GCM) 10K type strain sequencing project: providing services to taxonomists for standard genome sequencing and annotation.</title>
        <authorList>
            <consortium name="The Broad Institute Genomics Platform"/>
            <consortium name="The Broad Institute Genome Sequencing Center for Infectious Disease"/>
            <person name="Wu L."/>
            <person name="Ma J."/>
        </authorList>
    </citation>
    <scope>NUCLEOTIDE SEQUENCE [LARGE SCALE GENOMIC DNA]</scope>
    <source>
        <strain evidence="3">KCTC 12847</strain>
    </source>
</reference>
<evidence type="ECO:0008006" key="4">
    <source>
        <dbReference type="Google" id="ProtNLM"/>
    </source>
</evidence>
<organism evidence="2 3">
    <name type="scientific">Modicisalibacter luteus</name>
    <dbReference type="NCBI Taxonomy" id="453962"/>
    <lineage>
        <taxon>Bacteria</taxon>
        <taxon>Pseudomonadati</taxon>
        <taxon>Pseudomonadota</taxon>
        <taxon>Gammaproteobacteria</taxon>
        <taxon>Oceanospirillales</taxon>
        <taxon>Halomonadaceae</taxon>
        <taxon>Modicisalibacter</taxon>
    </lineage>
</organism>
<evidence type="ECO:0000256" key="1">
    <source>
        <dbReference type="SAM" id="SignalP"/>
    </source>
</evidence>
<proteinExistence type="predicted"/>
<gene>
    <name evidence="2" type="ORF">ACFOEI_06325</name>
</gene>
<evidence type="ECO:0000313" key="2">
    <source>
        <dbReference type="EMBL" id="MFC3291679.1"/>
    </source>
</evidence>
<keyword evidence="3" id="KW-1185">Reference proteome</keyword>
<dbReference type="InterPro" id="IPR011992">
    <property type="entry name" value="EF-hand-dom_pair"/>
</dbReference>
<protein>
    <recommendedName>
        <fullName evidence="4">EF-hand domain-containing protein</fullName>
    </recommendedName>
</protein>
<sequence>MQRHWITLMAGSALALSFAVAAHAQESDGSDFAFWDTDASGDISQEEWDGGIANIRTGMQAEEGGNANEDDRAIYNMYRDYNEVDLNSDERIDETEFERIQDSLENE</sequence>
<dbReference type="SUPFAM" id="SSF47473">
    <property type="entry name" value="EF-hand"/>
    <property type="match status" value="1"/>
</dbReference>
<dbReference type="RefSeq" id="WP_019019023.1">
    <property type="nucleotide sequence ID" value="NZ_BMXD01000005.1"/>
</dbReference>
<dbReference type="Proteomes" id="UP001595640">
    <property type="component" value="Unassembled WGS sequence"/>
</dbReference>
<dbReference type="InterPro" id="IPR018247">
    <property type="entry name" value="EF_Hand_1_Ca_BS"/>
</dbReference>
<dbReference type="EMBL" id="JBHRUH010000011">
    <property type="protein sequence ID" value="MFC3291679.1"/>
    <property type="molecule type" value="Genomic_DNA"/>
</dbReference>
<dbReference type="Gene3D" id="1.10.238.10">
    <property type="entry name" value="EF-hand"/>
    <property type="match status" value="1"/>
</dbReference>
<dbReference type="PROSITE" id="PS00018">
    <property type="entry name" value="EF_HAND_1"/>
    <property type="match status" value="1"/>
</dbReference>
<name>A0ABV7LZ00_9GAMM</name>
<keyword evidence="1" id="KW-0732">Signal</keyword>
<comment type="caution">
    <text evidence="2">The sequence shown here is derived from an EMBL/GenBank/DDBJ whole genome shotgun (WGS) entry which is preliminary data.</text>
</comment>
<accession>A0ABV7LZ00</accession>
<feature type="signal peptide" evidence="1">
    <location>
        <begin position="1"/>
        <end position="24"/>
    </location>
</feature>
<feature type="chain" id="PRO_5045101614" description="EF-hand domain-containing protein" evidence="1">
    <location>
        <begin position="25"/>
        <end position="107"/>
    </location>
</feature>
<evidence type="ECO:0000313" key="3">
    <source>
        <dbReference type="Proteomes" id="UP001595640"/>
    </source>
</evidence>